<organism evidence="3 4">
    <name type="scientific">Anaeramoeba flamelloides</name>
    <dbReference type="NCBI Taxonomy" id="1746091"/>
    <lineage>
        <taxon>Eukaryota</taxon>
        <taxon>Metamonada</taxon>
        <taxon>Anaeramoebidae</taxon>
        <taxon>Anaeramoeba</taxon>
    </lineage>
</organism>
<dbReference type="Proteomes" id="UP001146793">
    <property type="component" value="Unassembled WGS sequence"/>
</dbReference>
<dbReference type="EMBL" id="JANTQA010000015">
    <property type="protein sequence ID" value="KAJ3447858.1"/>
    <property type="molecule type" value="Genomic_DNA"/>
</dbReference>
<dbReference type="PANTHER" id="PTHR21512:SF5">
    <property type="entry name" value="TRAFFICKING PROTEIN PARTICLE COMPLEX SUBUNIT 9"/>
    <property type="match status" value="1"/>
</dbReference>
<name>A0AAV8A5P7_9EUKA</name>
<evidence type="ECO:0000256" key="1">
    <source>
        <dbReference type="SAM" id="MobiDB-lite"/>
    </source>
</evidence>
<feature type="compositionally biased region" description="Basic and acidic residues" evidence="1">
    <location>
        <begin position="1005"/>
        <end position="1020"/>
    </location>
</feature>
<dbReference type="GO" id="GO:0005802">
    <property type="term" value="C:trans-Golgi network"/>
    <property type="evidence" value="ECO:0007669"/>
    <property type="project" value="TreeGrafter"/>
</dbReference>
<feature type="domain" description="Trs120/TRAPPC9 N-terminal" evidence="2">
    <location>
        <begin position="21"/>
        <end position="194"/>
    </location>
</feature>
<evidence type="ECO:0000259" key="2">
    <source>
        <dbReference type="Pfam" id="PF08626"/>
    </source>
</evidence>
<reference evidence="3" key="1">
    <citation type="submission" date="2022-08" db="EMBL/GenBank/DDBJ databases">
        <title>Novel sulphate-reducing endosymbionts in the free-living metamonad Anaeramoeba.</title>
        <authorList>
            <person name="Jerlstrom-Hultqvist J."/>
            <person name="Cepicka I."/>
            <person name="Gallot-Lavallee L."/>
            <person name="Salas-Leiva D."/>
            <person name="Curtis B.A."/>
            <person name="Zahonova K."/>
            <person name="Pipaliya S."/>
            <person name="Dacks J."/>
            <person name="Roger A.J."/>
        </authorList>
    </citation>
    <scope>NUCLEOTIDE SEQUENCE</scope>
    <source>
        <strain evidence="3">Busselton2</strain>
    </source>
</reference>
<comment type="caution">
    <text evidence="3">The sequence shown here is derived from an EMBL/GenBank/DDBJ whole genome shotgun (WGS) entry which is preliminary data.</text>
</comment>
<feature type="region of interest" description="Disordered" evidence="1">
    <location>
        <begin position="424"/>
        <end position="445"/>
    </location>
</feature>
<evidence type="ECO:0000313" key="3">
    <source>
        <dbReference type="EMBL" id="KAJ3447858.1"/>
    </source>
</evidence>
<evidence type="ECO:0000313" key="4">
    <source>
        <dbReference type="Proteomes" id="UP001146793"/>
    </source>
</evidence>
<feature type="region of interest" description="Disordered" evidence="1">
    <location>
        <begin position="908"/>
        <end position="979"/>
    </location>
</feature>
<accession>A0AAV8A5P7</accession>
<feature type="region of interest" description="Disordered" evidence="1">
    <location>
        <begin position="993"/>
        <end position="1020"/>
    </location>
</feature>
<dbReference type="InterPro" id="IPR013935">
    <property type="entry name" value="Trs120_TRAPPC9"/>
</dbReference>
<proteinExistence type="predicted"/>
<gene>
    <name evidence="3" type="ORF">M0812_00331</name>
</gene>
<dbReference type="InterPro" id="IPR058563">
    <property type="entry name" value="Trs120_TRAPPC9_N"/>
</dbReference>
<dbReference type="PANTHER" id="PTHR21512">
    <property type="entry name" value="TRAFFICKING PROTEIN PARTICLE COMPLEX SUBUNIT 9"/>
    <property type="match status" value="1"/>
</dbReference>
<dbReference type="Pfam" id="PF08626">
    <property type="entry name" value="TRAPPC9-Trs120"/>
    <property type="match status" value="1"/>
</dbReference>
<protein>
    <submittedName>
        <fullName evidence="3">Trafficking protein particle complex subunit</fullName>
    </submittedName>
</protein>
<sequence>MNDFYSSSEFYPDQTIQESKKIHIWVIPIGKITQSFFLNHLKKIRKNKRVHFANKFFSPLPSNKLVNNSDKKRKVAHIKYVTKAYNRNQYQNFQIYKKILGVIGIIDYENVHEEKNLKMIYKEEKRKYIGSGKFRIFVFGYPNNQYPPDERGLKYFLKQTSTLQLSQSIRIQIKDFIHSIQNTLQNNFLNLKKNSANIYLPYEQQFRSGNNYSQDKHELKRRIKKKKGDYCLLLGYLNEAKYFYTEALQSTKSKASTYSVTQANVMENLICIKTLRNKNITSKFNTIQRKNILDEFRIIIKSYKLKPETKILQIEAEIKFAKYLLLNKKNIEERIEGFDILTNLISIWGSFTNPSTLPLLIHLAKIFEQKGLRRKRTFCFQQIVQLFWSCMNFTRAYEFLLYSAKNYQLEGIFKIIQPDQNNETLKMNNNNEDNDDQNENDKTNKNYYDKKNKKIIKSDRKWAGIQMNILVQLIEVTNKLGYYDKLYLLIIYYLFNFKLEIKPSQQNYFGKILQKTEKLSKKLSFYNSGFLKIESFNIKLEQSGIPLLHSDEVSKSKIFDQETEDARNRRLIIIKKKREHLIEQLANDTMNLQITLSNPFSFDLEIDRIYIESDWEHFDSIPLSGKLPAKIKQCKLDLPFHSTQECENLILKNIIIEMKNLKFYHPINLSKQLIIYPEIPLLLVEPIGSLNLTLIEGQLYKCFLKFKNCGNKRIDHIDFKYTLGYSQEYEIEDTRILYEKYFPPYLVYYPKSLRTFLPLNPQSEFLFPIYFCPNDHISEVSFTIWNGPMQEDWKDPNLDLLIRETKIHYHITVNPGIKITDFFLMNSNNQLYKQLQRKNKKKSKKNNDKLYTIGFDLINKTKKNITVKGLILRKKKNSKKNNKEKIKLDNGKQIEIKNDNSKEIEIEIENENMNEKENLNENKTKKNENEFEKKKENEKKRKNNDQEKDSHKEKDKDKETEKEIKIPSQESINFVNDFDDDKTKGTVIMIINNDNENNDEIPFDPNKKNEEKEQRKSNEKKAYKKLKKSICIDKKKKKVKVNTITKHQNIDKVGDQQEDEDNNYYYNRKKRKKIRKSYFYKKKINIPKNESRRLLLPIKDFDLDQYKKTKIPFSEMITKYITIQHSRPSQTQAIQIKKNMKFKRTLLEQLKIEWENKKGIKGILLLHNLKIPNKFIQLIDQTDFSINLVLQKKYRVEEFAPIDIMLKNNKQKDLKINYKLFIYSGGQLLSQDKSNNKFDNKKKFPIDHLIKPERSILWLGSLEKKNIDIQSLQTKKETFFICFLGKGQYEIQIKYSFSHNPFKLYTEKPTILTITKKNK</sequence>
<feature type="compositionally biased region" description="Basic and acidic residues" evidence="1">
    <location>
        <begin position="913"/>
        <end position="965"/>
    </location>
</feature>